<sequence>MPRKGMSNLCFSPGVSSSSSSPPLSHYPSPSHSIMDRTLDISEPIISKWNPDNTTFARVTSLFYENRSEAMDFLRIVKNLQKAMHFLVIEDSSSEKMIRAQNLMEAAMKRLQKEFYQILSMNRAQLDPESVSTRSSRTSTGSSTSEFDYDEDDNRSGVVPDESVSENDDVLSVAMEDLRLIADCMISSGYANECLKIYKIIRKSIVDEGIYRLGVEKFTSSQIHKMDWEALEFRITKWINAVRTAVKTLFDGERILCDYVFATSDNITESCFAEITKEGALILFGFPEKVAKITKKSPEKVFRTLDMYTAISEHWPDIDSIFSSESTVNIKSQAVTSLIKLGEFVRAALNDFESVILKDSSISVVAGGGIHYLTIDVMKYLSLLADYSNVLSDILADSPPSEKKSLPESYFGFSDSDDSPAHPLSQKMVWLIVVLLCKLDAKAKLYNDLSLAYLFLANNLQYVVVKVQTSNLKYILGDEWLMKHENKVKQFASNYERLGWSHVIATLPSNPTAVDTPEKVKEIFKKFNTTFDLAYRKQSVFIIPDNKLRDNIKISIAKKIFSLYREFYNAHRRKVERGRYSRSVVRYAPEDVGHHLSDLFFGNFEMGSYLSIESATSISSSPSPSLSPSPYRLSIPATSISPSPSPSPSRPSISR</sequence>
<feature type="compositionally biased region" description="Low complexity" evidence="4">
    <location>
        <begin position="619"/>
        <end position="642"/>
    </location>
</feature>
<comment type="similarity">
    <text evidence="1 3">Belongs to the EXO70 family.</text>
</comment>
<keyword evidence="2 3" id="KW-0813">Transport</keyword>
<comment type="function">
    <text evidence="3">Component of the exocyst complex.</text>
</comment>
<feature type="domain" description="Exocyst complex subunit Exo70 C-terminal" evidence="5">
    <location>
        <begin position="236"/>
        <end position="598"/>
    </location>
</feature>
<evidence type="ECO:0000313" key="7">
    <source>
        <dbReference type="Proteomes" id="UP001634393"/>
    </source>
</evidence>
<proteinExistence type="inferred from homology"/>
<evidence type="ECO:0000256" key="2">
    <source>
        <dbReference type="ARBA" id="ARBA00022448"/>
    </source>
</evidence>
<keyword evidence="3" id="KW-0268">Exocytosis</keyword>
<feature type="compositionally biased region" description="Low complexity" evidence="4">
    <location>
        <begin position="12"/>
        <end position="31"/>
    </location>
</feature>
<dbReference type="SUPFAM" id="SSF74788">
    <property type="entry name" value="Cullin repeat-like"/>
    <property type="match status" value="1"/>
</dbReference>
<dbReference type="AlphaFoldDB" id="A0ABD3TSQ7"/>
<dbReference type="GO" id="GO:0006887">
    <property type="term" value="P:exocytosis"/>
    <property type="evidence" value="ECO:0007669"/>
    <property type="project" value="UniProtKB-KW"/>
</dbReference>
<keyword evidence="7" id="KW-1185">Reference proteome</keyword>
<dbReference type="Gene3D" id="1.20.1280.170">
    <property type="entry name" value="Exocyst complex component Exo70"/>
    <property type="match status" value="1"/>
</dbReference>
<dbReference type="FunFam" id="1.20.1280.170:FF:000003">
    <property type="entry name" value="Exocyst subunit Exo70 family protein"/>
    <property type="match status" value="1"/>
</dbReference>
<evidence type="ECO:0000256" key="1">
    <source>
        <dbReference type="ARBA" id="ARBA00006756"/>
    </source>
</evidence>
<dbReference type="GO" id="GO:0015031">
    <property type="term" value="P:protein transport"/>
    <property type="evidence" value="ECO:0007669"/>
    <property type="project" value="UniProtKB-KW"/>
</dbReference>
<feature type="region of interest" description="Disordered" evidence="4">
    <location>
        <begin position="1"/>
        <end position="31"/>
    </location>
</feature>
<dbReference type="InterPro" id="IPR016159">
    <property type="entry name" value="Cullin_repeat-like_dom_sf"/>
</dbReference>
<dbReference type="Proteomes" id="UP001634393">
    <property type="component" value="Unassembled WGS sequence"/>
</dbReference>
<dbReference type="InterPro" id="IPR004140">
    <property type="entry name" value="Exo70"/>
</dbReference>
<dbReference type="EMBL" id="JBJXBP010000003">
    <property type="protein sequence ID" value="KAL3839581.1"/>
    <property type="molecule type" value="Genomic_DNA"/>
</dbReference>
<reference evidence="6 7" key="1">
    <citation type="submission" date="2024-12" db="EMBL/GenBank/DDBJ databases">
        <title>The unique morphological basis and parallel evolutionary history of personate flowers in Penstemon.</title>
        <authorList>
            <person name="Depatie T.H."/>
            <person name="Wessinger C.A."/>
        </authorList>
    </citation>
    <scope>NUCLEOTIDE SEQUENCE [LARGE SCALE GENOMIC DNA]</scope>
    <source>
        <strain evidence="6">WTNN_2</strain>
        <tissue evidence="6">Leaf</tissue>
    </source>
</reference>
<feature type="compositionally biased region" description="Low complexity" evidence="4">
    <location>
        <begin position="130"/>
        <end position="145"/>
    </location>
</feature>
<evidence type="ECO:0000256" key="4">
    <source>
        <dbReference type="SAM" id="MobiDB-lite"/>
    </source>
</evidence>
<name>A0ABD3TSQ7_9LAMI</name>
<dbReference type="PANTHER" id="PTHR12542:SF38">
    <property type="entry name" value="EXOCYST SUBUNIT EXO70 FAMILY PROTEIN"/>
    <property type="match status" value="1"/>
</dbReference>
<comment type="caution">
    <text evidence="6">The sequence shown here is derived from an EMBL/GenBank/DDBJ whole genome shotgun (WGS) entry which is preliminary data.</text>
</comment>
<feature type="region of interest" description="Disordered" evidence="4">
    <location>
        <begin position="619"/>
        <end position="655"/>
    </location>
</feature>
<evidence type="ECO:0000259" key="5">
    <source>
        <dbReference type="Pfam" id="PF03081"/>
    </source>
</evidence>
<dbReference type="GO" id="GO:0005737">
    <property type="term" value="C:cytoplasm"/>
    <property type="evidence" value="ECO:0007669"/>
    <property type="project" value="UniProtKB-ARBA"/>
</dbReference>
<accession>A0ABD3TSQ7</accession>
<dbReference type="Pfam" id="PF03081">
    <property type="entry name" value="Exo70_C"/>
    <property type="match status" value="1"/>
</dbReference>
<evidence type="ECO:0000313" key="6">
    <source>
        <dbReference type="EMBL" id="KAL3839581.1"/>
    </source>
</evidence>
<organism evidence="6 7">
    <name type="scientific">Penstemon smallii</name>
    <dbReference type="NCBI Taxonomy" id="265156"/>
    <lineage>
        <taxon>Eukaryota</taxon>
        <taxon>Viridiplantae</taxon>
        <taxon>Streptophyta</taxon>
        <taxon>Embryophyta</taxon>
        <taxon>Tracheophyta</taxon>
        <taxon>Spermatophyta</taxon>
        <taxon>Magnoliopsida</taxon>
        <taxon>eudicotyledons</taxon>
        <taxon>Gunneridae</taxon>
        <taxon>Pentapetalae</taxon>
        <taxon>asterids</taxon>
        <taxon>lamiids</taxon>
        <taxon>Lamiales</taxon>
        <taxon>Plantaginaceae</taxon>
        <taxon>Cheloneae</taxon>
        <taxon>Penstemon</taxon>
    </lineage>
</organism>
<feature type="region of interest" description="Disordered" evidence="4">
    <location>
        <begin position="127"/>
        <end position="167"/>
    </location>
</feature>
<protein>
    <recommendedName>
        <fullName evidence="3">Exocyst subunit Exo70 family protein</fullName>
    </recommendedName>
</protein>
<evidence type="ECO:0000256" key="3">
    <source>
        <dbReference type="RuleBase" id="RU365026"/>
    </source>
</evidence>
<dbReference type="InterPro" id="IPR046364">
    <property type="entry name" value="Exo70_C"/>
</dbReference>
<dbReference type="PANTHER" id="PTHR12542">
    <property type="entry name" value="EXOCYST COMPLEX PROTEIN EXO70"/>
    <property type="match status" value="1"/>
</dbReference>
<gene>
    <name evidence="6" type="ORF">ACJIZ3_024172</name>
</gene>
<dbReference type="Pfam" id="PF20669">
    <property type="entry name" value="Exo70_N"/>
    <property type="match status" value="1"/>
</dbReference>
<keyword evidence="3" id="KW-0653">Protein transport</keyword>